<dbReference type="GO" id="GO:0003677">
    <property type="term" value="F:DNA binding"/>
    <property type="evidence" value="ECO:0007669"/>
    <property type="project" value="UniProtKB-KW"/>
</dbReference>
<dbReference type="FunFam" id="1.10.10.10:FF:000056">
    <property type="entry name" value="IclR family transcriptional regulator"/>
    <property type="match status" value="1"/>
</dbReference>
<dbReference type="SUPFAM" id="SSF46785">
    <property type="entry name" value="Winged helix' DNA-binding domain"/>
    <property type="match status" value="1"/>
</dbReference>
<evidence type="ECO:0000259" key="7">
    <source>
        <dbReference type="PROSITE" id="PS51077"/>
    </source>
</evidence>
<keyword evidence="1" id="KW-0319">Glycerol metabolism</keyword>
<dbReference type="EMBL" id="JADJIB010000005">
    <property type="protein sequence ID" value="MBK7274308.1"/>
    <property type="molecule type" value="Genomic_DNA"/>
</dbReference>
<keyword evidence="2" id="KW-0805">Transcription regulation</keyword>
<keyword evidence="3" id="KW-0238">DNA-binding</keyword>
<evidence type="ECO:0000259" key="8">
    <source>
        <dbReference type="PROSITE" id="PS51078"/>
    </source>
</evidence>
<evidence type="ECO:0000256" key="2">
    <source>
        <dbReference type="ARBA" id="ARBA00023015"/>
    </source>
</evidence>
<dbReference type="SUPFAM" id="SSF55781">
    <property type="entry name" value="GAF domain-like"/>
    <property type="match status" value="1"/>
</dbReference>
<dbReference type="PANTHER" id="PTHR30136:SF24">
    <property type="entry name" value="HTH-TYPE TRANSCRIPTIONAL REPRESSOR ALLR"/>
    <property type="match status" value="1"/>
</dbReference>
<dbReference type="Pfam" id="PF01614">
    <property type="entry name" value="IclR_C"/>
    <property type="match status" value="1"/>
</dbReference>
<dbReference type="SMART" id="SM00346">
    <property type="entry name" value="HTH_ICLR"/>
    <property type="match status" value="1"/>
</dbReference>
<evidence type="ECO:0000313" key="11">
    <source>
        <dbReference type="EMBL" id="MBL0003799.1"/>
    </source>
</evidence>
<dbReference type="PROSITE" id="PS51078">
    <property type="entry name" value="ICLR_ED"/>
    <property type="match status" value="1"/>
</dbReference>
<dbReference type="Proteomes" id="UP000726105">
    <property type="component" value="Unassembled WGS sequence"/>
</dbReference>
<dbReference type="Gene3D" id="1.10.10.10">
    <property type="entry name" value="Winged helix-like DNA-binding domain superfamily/Winged helix DNA-binding domain"/>
    <property type="match status" value="1"/>
</dbReference>
<dbReference type="Proteomes" id="UP000718281">
    <property type="component" value="Unassembled WGS sequence"/>
</dbReference>
<comment type="function">
    <text evidence="5">May be an activator protein for the gylABX operon.</text>
</comment>
<gene>
    <name evidence="9" type="ORF">IPF40_15620</name>
    <name evidence="10" type="ORF">IPI13_14455</name>
    <name evidence="11" type="ORF">IPP00_07320</name>
</gene>
<name>A0A934X8I6_9MICO</name>
<dbReference type="InterPro" id="IPR014757">
    <property type="entry name" value="Tscrpt_reg_IclR_C"/>
</dbReference>
<dbReference type="InterPro" id="IPR036388">
    <property type="entry name" value="WH-like_DNA-bd_sf"/>
</dbReference>
<reference evidence="12 13" key="1">
    <citation type="submission" date="2020-10" db="EMBL/GenBank/DDBJ databases">
        <title>Connecting structure to function with the recovery of over 1000 high-quality activated sludge metagenome-assembled genomes encoding full-length rRNA genes using long-read sequencing.</title>
        <authorList>
            <person name="Singleton C.M."/>
            <person name="Petriglieri F."/>
            <person name="Kristensen J.M."/>
            <person name="Kirkegaard R.H."/>
            <person name="Michaelsen T.Y."/>
            <person name="Andersen M.H."/>
            <person name="Karst S.M."/>
            <person name="Dueholm M.S."/>
            <person name="Nielsen P.H."/>
            <person name="Albertsen M."/>
        </authorList>
    </citation>
    <scope>NUCLEOTIDE SEQUENCE [LARGE SCALE GENOMIC DNA]</scope>
    <source>
        <strain evidence="9">AalE_18-Q3-R2-46_BAT3C.188</strain>
        <strain evidence="10">Ega_18-Q3-R5-49_MAXAC.001</strain>
        <strain evidence="11">Ribe_18-Q3-R11-54_MAXAC.001</strain>
    </source>
</reference>
<keyword evidence="4" id="KW-0804">Transcription</keyword>
<evidence type="ECO:0000313" key="13">
    <source>
        <dbReference type="Proteomes" id="UP000726105"/>
    </source>
</evidence>
<evidence type="ECO:0000256" key="4">
    <source>
        <dbReference type="ARBA" id="ARBA00023163"/>
    </source>
</evidence>
<dbReference type="InterPro" id="IPR029016">
    <property type="entry name" value="GAF-like_dom_sf"/>
</dbReference>
<dbReference type="AlphaFoldDB" id="A0A934X8I6"/>
<dbReference type="Proteomes" id="UP000886632">
    <property type="component" value="Unassembled WGS sequence"/>
</dbReference>
<evidence type="ECO:0000256" key="1">
    <source>
        <dbReference type="ARBA" id="ARBA00022798"/>
    </source>
</evidence>
<evidence type="ECO:0000313" key="9">
    <source>
        <dbReference type="EMBL" id="MBK6302380.1"/>
    </source>
</evidence>
<dbReference type="PROSITE" id="PS51077">
    <property type="entry name" value="HTH_ICLR"/>
    <property type="match status" value="1"/>
</dbReference>
<evidence type="ECO:0000313" key="10">
    <source>
        <dbReference type="EMBL" id="MBK7274308.1"/>
    </source>
</evidence>
<evidence type="ECO:0000313" key="12">
    <source>
        <dbReference type="Proteomes" id="UP000718281"/>
    </source>
</evidence>
<dbReference type="GO" id="GO:0006071">
    <property type="term" value="P:glycerol metabolic process"/>
    <property type="evidence" value="ECO:0007669"/>
    <property type="project" value="UniProtKB-KW"/>
</dbReference>
<dbReference type="GO" id="GO:0003700">
    <property type="term" value="F:DNA-binding transcription factor activity"/>
    <property type="evidence" value="ECO:0007669"/>
    <property type="project" value="TreeGrafter"/>
</dbReference>
<organism evidence="9 12">
    <name type="scientific">Candidatus Phosphoribacter hodrii</name>
    <dbReference type="NCBI Taxonomy" id="2953743"/>
    <lineage>
        <taxon>Bacteria</taxon>
        <taxon>Bacillati</taxon>
        <taxon>Actinomycetota</taxon>
        <taxon>Actinomycetes</taxon>
        <taxon>Micrococcales</taxon>
        <taxon>Dermatophilaceae</taxon>
        <taxon>Candidatus Phosphoribacter</taxon>
    </lineage>
</organism>
<dbReference type="InterPro" id="IPR036390">
    <property type="entry name" value="WH_DNA-bd_sf"/>
</dbReference>
<dbReference type="Gene3D" id="3.30.450.40">
    <property type="match status" value="1"/>
</dbReference>
<comment type="caution">
    <text evidence="9">The sequence shown here is derived from an EMBL/GenBank/DDBJ whole genome shotgun (WGS) entry which is preliminary data.</text>
</comment>
<dbReference type="PANTHER" id="PTHR30136">
    <property type="entry name" value="HELIX-TURN-HELIX TRANSCRIPTIONAL REGULATOR, ICLR FAMILY"/>
    <property type="match status" value="1"/>
</dbReference>
<dbReference type="Pfam" id="PF09339">
    <property type="entry name" value="HTH_IclR"/>
    <property type="match status" value="1"/>
</dbReference>
<dbReference type="EMBL" id="JADIXZ010000010">
    <property type="protein sequence ID" value="MBK6302380.1"/>
    <property type="molecule type" value="Genomic_DNA"/>
</dbReference>
<protein>
    <recommendedName>
        <fullName evidence="6">Glycerol operon regulatory protein</fullName>
    </recommendedName>
</protein>
<feature type="domain" description="IclR-ED" evidence="8">
    <location>
        <begin position="67"/>
        <end position="251"/>
    </location>
</feature>
<dbReference type="GO" id="GO:0045892">
    <property type="term" value="P:negative regulation of DNA-templated transcription"/>
    <property type="evidence" value="ECO:0007669"/>
    <property type="project" value="TreeGrafter"/>
</dbReference>
<proteinExistence type="predicted"/>
<dbReference type="InterPro" id="IPR005471">
    <property type="entry name" value="Tscrpt_reg_IclR_N"/>
</dbReference>
<sequence>MDPNPAVAHALDVLQLLARHTEPLPAAAIARDLGLPRSSTYRILMTLADRGFVSHLRESGRFGLGAAAYELGSAYRRQAPLQRIAAPLLARLVDATTHNAHLAVMHGRDVLYVVEERAAGRPRLVTDVGVRLPAELTASGLAMLSRLPAAQVRALYPAASQLIRREEHGPRTLTELRRALTQTRARGYAVESGTVTEGLASVAVAVVDHTDHPVAAVAVTYPSDVVDTAGRDRLVEQVRRVAAALTARLRG</sequence>
<dbReference type="InterPro" id="IPR050707">
    <property type="entry name" value="HTH_MetabolicPath_Reg"/>
</dbReference>
<evidence type="ECO:0000256" key="6">
    <source>
        <dbReference type="ARBA" id="ARBA00070406"/>
    </source>
</evidence>
<evidence type="ECO:0000256" key="5">
    <source>
        <dbReference type="ARBA" id="ARBA00058938"/>
    </source>
</evidence>
<feature type="domain" description="HTH iclR-type" evidence="7">
    <location>
        <begin position="4"/>
        <end position="66"/>
    </location>
</feature>
<accession>A0A934X8I6</accession>
<dbReference type="EMBL" id="JADKGK010000015">
    <property type="protein sequence ID" value="MBL0003799.1"/>
    <property type="molecule type" value="Genomic_DNA"/>
</dbReference>
<evidence type="ECO:0000256" key="3">
    <source>
        <dbReference type="ARBA" id="ARBA00023125"/>
    </source>
</evidence>